<accession>A0A3M4VMK2</accession>
<dbReference type="CDD" id="cd07821">
    <property type="entry name" value="PYR_PYL_RCAR_like"/>
    <property type="match status" value="1"/>
</dbReference>
<dbReference type="AlphaFoldDB" id="A0A3M4VMK2"/>
<proteinExistence type="predicted"/>
<feature type="region of interest" description="Disordered" evidence="1">
    <location>
        <begin position="38"/>
        <end position="60"/>
    </location>
</feature>
<dbReference type="Pfam" id="PF10604">
    <property type="entry name" value="Polyketide_cyc2"/>
    <property type="match status" value="1"/>
</dbReference>
<gene>
    <name evidence="2" type="ORF">ALP84_04600</name>
</gene>
<dbReference type="SUPFAM" id="SSF55961">
    <property type="entry name" value="Bet v1-like"/>
    <property type="match status" value="1"/>
</dbReference>
<organism evidence="2 3">
    <name type="scientific">Pseudomonas cichorii</name>
    <dbReference type="NCBI Taxonomy" id="36746"/>
    <lineage>
        <taxon>Bacteria</taxon>
        <taxon>Pseudomonadati</taxon>
        <taxon>Pseudomonadota</taxon>
        <taxon>Gammaproteobacteria</taxon>
        <taxon>Pseudomonadales</taxon>
        <taxon>Pseudomonadaceae</taxon>
        <taxon>Pseudomonas</taxon>
    </lineage>
</organism>
<protein>
    <recommendedName>
        <fullName evidence="4">SRPBCC family protein</fullName>
    </recommendedName>
</protein>
<dbReference type="Gene3D" id="3.30.530.20">
    <property type="match status" value="1"/>
</dbReference>
<dbReference type="Proteomes" id="UP000278332">
    <property type="component" value="Unassembled WGS sequence"/>
</dbReference>
<evidence type="ECO:0000313" key="2">
    <source>
        <dbReference type="EMBL" id="RMR52827.1"/>
    </source>
</evidence>
<sequence>MADPAQPSRQPERAIRRAGFLSGRFRGRHRRHLDDRVPERSGRYPAHGRAIPAENPGAATQGLRLPERNRLYLKHPQPNVKHMENHMSSINTLQPDTLIKNPSLCKVVSAVEIPADANSVWAIVGNFGGFQAFIPALESTEVTGKGVRSVRKKLFKDGNVAIEQLNAHDNNARFMTWSLIYTSLPVGNLWAAMTVESTGDNDSVATWTIIAEPDQGGPEAL</sequence>
<evidence type="ECO:0008006" key="4">
    <source>
        <dbReference type="Google" id="ProtNLM"/>
    </source>
</evidence>
<reference evidence="2 3" key="1">
    <citation type="submission" date="2018-08" db="EMBL/GenBank/DDBJ databases">
        <title>Recombination of ecologically and evolutionarily significant loci maintains genetic cohesion in the Pseudomonas syringae species complex.</title>
        <authorList>
            <person name="Dillon M."/>
            <person name="Thakur S."/>
            <person name="Almeida R.N.D."/>
            <person name="Weir B.S."/>
            <person name="Guttman D.S."/>
        </authorList>
    </citation>
    <scope>NUCLEOTIDE SEQUENCE [LARGE SCALE GENOMIC DNA]</scope>
    <source>
        <strain evidence="2 3">ICMP 6917</strain>
    </source>
</reference>
<dbReference type="InterPro" id="IPR019587">
    <property type="entry name" value="Polyketide_cyclase/dehydratase"/>
</dbReference>
<evidence type="ECO:0000313" key="3">
    <source>
        <dbReference type="Proteomes" id="UP000278332"/>
    </source>
</evidence>
<dbReference type="PANTHER" id="PTHR39332">
    <property type="entry name" value="BLL4707 PROTEIN"/>
    <property type="match status" value="1"/>
</dbReference>
<dbReference type="EMBL" id="RBRY01000138">
    <property type="protein sequence ID" value="RMR52827.1"/>
    <property type="molecule type" value="Genomic_DNA"/>
</dbReference>
<dbReference type="InterPro" id="IPR023393">
    <property type="entry name" value="START-like_dom_sf"/>
</dbReference>
<feature type="non-terminal residue" evidence="2">
    <location>
        <position position="221"/>
    </location>
</feature>
<comment type="caution">
    <text evidence="2">The sequence shown here is derived from an EMBL/GenBank/DDBJ whole genome shotgun (WGS) entry which is preliminary data.</text>
</comment>
<evidence type="ECO:0000256" key="1">
    <source>
        <dbReference type="SAM" id="MobiDB-lite"/>
    </source>
</evidence>
<dbReference type="PANTHER" id="PTHR39332:SF7">
    <property type="entry name" value="SRPBCC FAMILY PROTEIN"/>
    <property type="match status" value="1"/>
</dbReference>
<name>A0A3M4VMK2_PSECI</name>